<dbReference type="Proteomes" id="UP000014115">
    <property type="component" value="Unassembled WGS sequence"/>
</dbReference>
<reference evidence="1 2" key="1">
    <citation type="journal article" date="2012" name="J. Bacteriol.">
        <title>Genome Sequence of Idiomarina xiamenensis Type Strain 10-D-4.</title>
        <authorList>
            <person name="Lai Q."/>
            <person name="Wang L."/>
            <person name="Wang W."/>
            <person name="Shao Z."/>
        </authorList>
    </citation>
    <scope>NUCLEOTIDE SEQUENCE [LARGE SCALE GENOMIC DNA]</scope>
    <source>
        <strain evidence="1 2">10-D-4</strain>
    </source>
</reference>
<organism evidence="1 2">
    <name type="scientific">Idiomarina xiamenensis 10-D-4</name>
    <dbReference type="NCBI Taxonomy" id="740709"/>
    <lineage>
        <taxon>Bacteria</taxon>
        <taxon>Pseudomonadati</taxon>
        <taxon>Pseudomonadota</taxon>
        <taxon>Gammaproteobacteria</taxon>
        <taxon>Alteromonadales</taxon>
        <taxon>Idiomarinaceae</taxon>
        <taxon>Idiomarina</taxon>
    </lineage>
</organism>
<proteinExistence type="predicted"/>
<dbReference type="eggNOG" id="ENOG5033H3P">
    <property type="taxonomic scope" value="Bacteria"/>
</dbReference>
<accession>K2K9Q6</accession>
<comment type="caution">
    <text evidence="1">The sequence shown here is derived from an EMBL/GenBank/DDBJ whole genome shotgun (WGS) entry which is preliminary data.</text>
</comment>
<dbReference type="InterPro" id="IPR011231">
    <property type="entry name" value="Phage_VT1-Sakai_H0018"/>
</dbReference>
<dbReference type="Pfam" id="PF09956">
    <property type="entry name" value="Phage_cement_2"/>
    <property type="match status" value="1"/>
</dbReference>
<dbReference type="OrthoDB" id="6291660at2"/>
<dbReference type="STRING" id="740709.A10D4_12679"/>
<sequence>MKNPGLIKNFIAATAIPPHRVVALAAGENEVELATDVTDPFIGTSAEPATVATGGRIDVTFNGIEEVEAGGAVSKGARLTVDAQGRVVTSSEATNSVIGRALTAANAAGDIISVEIDKD</sequence>
<evidence type="ECO:0008006" key="3">
    <source>
        <dbReference type="Google" id="ProtNLM"/>
    </source>
</evidence>
<keyword evidence="2" id="KW-1185">Reference proteome</keyword>
<evidence type="ECO:0000313" key="1">
    <source>
        <dbReference type="EMBL" id="EKE79714.1"/>
    </source>
</evidence>
<dbReference type="AlphaFoldDB" id="K2K9Q6"/>
<gene>
    <name evidence="1" type="ORF">A10D4_12679</name>
</gene>
<name>K2K9Q6_9GAMM</name>
<dbReference type="EMBL" id="AMRG01000022">
    <property type="protein sequence ID" value="EKE79714.1"/>
    <property type="molecule type" value="Genomic_DNA"/>
</dbReference>
<dbReference type="PATRIC" id="fig|740709.3.peg.2559"/>
<evidence type="ECO:0000313" key="2">
    <source>
        <dbReference type="Proteomes" id="UP000014115"/>
    </source>
</evidence>
<protein>
    <recommendedName>
        <fullName evidence="3">Phage protein</fullName>
    </recommendedName>
</protein>